<evidence type="ECO:0000313" key="6">
    <source>
        <dbReference type="EMBL" id="QNP67320.1"/>
    </source>
</evidence>
<sequence>MAVEPTGLRARKKQRTRDALVRVALELFTAQGYEETTVDEITDAVEVSQRTFFRYFAGKEDAAFAVQEMTESLYLDALRARPPGEPPLEAMRQAVFAVWDVIEVAVSEIVPLELHMRSFRMIESTPALLAAHLRRSAEAEEVLAQLIADREGLDMALDPRPRVAVAAFSGVMRVTGRLWSQGEDLRPEAVRRLTETFLDHLTPALAGDWRGGGAAVRGTSAERAAHTERHLPAL</sequence>
<dbReference type="KEGG" id="sgj:IAG43_09420"/>
<dbReference type="GO" id="GO:0000976">
    <property type="term" value="F:transcription cis-regulatory region binding"/>
    <property type="evidence" value="ECO:0007669"/>
    <property type="project" value="TreeGrafter"/>
</dbReference>
<dbReference type="RefSeq" id="WP_187744372.1">
    <property type="nucleotide sequence ID" value="NZ_CP060825.1"/>
</dbReference>
<dbReference type="EMBL" id="CP060825">
    <property type="protein sequence ID" value="QNP67320.1"/>
    <property type="molecule type" value="Genomic_DNA"/>
</dbReference>
<dbReference type="Pfam" id="PF17754">
    <property type="entry name" value="TetR_C_14"/>
    <property type="match status" value="1"/>
</dbReference>
<dbReference type="Gene3D" id="1.10.357.10">
    <property type="entry name" value="Tetracycline Repressor, domain 2"/>
    <property type="match status" value="1"/>
</dbReference>
<reference evidence="6 7" key="1">
    <citation type="submission" date="2020-08" db="EMBL/GenBank/DDBJ databases">
        <title>A novel species.</title>
        <authorList>
            <person name="Gao J."/>
        </authorList>
    </citation>
    <scope>NUCLEOTIDE SEQUENCE [LARGE SCALE GENOMIC DNA]</scope>
    <source>
        <strain evidence="6 7">CRPJ-33</strain>
    </source>
</reference>
<keyword evidence="7" id="KW-1185">Reference proteome</keyword>
<feature type="DNA-binding region" description="H-T-H motif" evidence="4">
    <location>
        <begin position="37"/>
        <end position="56"/>
    </location>
</feature>
<evidence type="ECO:0000313" key="7">
    <source>
        <dbReference type="Proteomes" id="UP000516230"/>
    </source>
</evidence>
<dbReference type="AlphaFoldDB" id="A0A7H0I3F4"/>
<keyword evidence="1" id="KW-0805">Transcription regulation</keyword>
<gene>
    <name evidence="6" type="ORF">IAG43_09420</name>
</gene>
<dbReference type="GO" id="GO:0003700">
    <property type="term" value="F:DNA-binding transcription factor activity"/>
    <property type="evidence" value="ECO:0007669"/>
    <property type="project" value="TreeGrafter"/>
</dbReference>
<keyword evidence="2 4" id="KW-0238">DNA-binding</keyword>
<evidence type="ECO:0000256" key="3">
    <source>
        <dbReference type="ARBA" id="ARBA00023163"/>
    </source>
</evidence>
<dbReference type="InterPro" id="IPR001647">
    <property type="entry name" value="HTH_TetR"/>
</dbReference>
<dbReference type="Gene3D" id="1.10.10.60">
    <property type="entry name" value="Homeodomain-like"/>
    <property type="match status" value="1"/>
</dbReference>
<evidence type="ECO:0000256" key="4">
    <source>
        <dbReference type="PROSITE-ProRule" id="PRU00335"/>
    </source>
</evidence>
<dbReference type="PANTHER" id="PTHR30055">
    <property type="entry name" value="HTH-TYPE TRANSCRIPTIONAL REGULATOR RUTR"/>
    <property type="match status" value="1"/>
</dbReference>
<feature type="domain" description="HTH tetR-type" evidence="5">
    <location>
        <begin position="14"/>
        <end position="74"/>
    </location>
</feature>
<proteinExistence type="predicted"/>
<protein>
    <submittedName>
        <fullName evidence="6">TetR family transcriptional regulator</fullName>
    </submittedName>
</protein>
<dbReference type="SUPFAM" id="SSF46689">
    <property type="entry name" value="Homeodomain-like"/>
    <property type="match status" value="1"/>
</dbReference>
<accession>A0A7H0I3F4</accession>
<dbReference type="PROSITE" id="PS50977">
    <property type="entry name" value="HTH_TETR_2"/>
    <property type="match status" value="1"/>
</dbReference>
<dbReference type="Pfam" id="PF00440">
    <property type="entry name" value="TetR_N"/>
    <property type="match status" value="1"/>
</dbReference>
<dbReference type="InterPro" id="IPR050109">
    <property type="entry name" value="HTH-type_TetR-like_transc_reg"/>
</dbReference>
<organism evidence="6 7">
    <name type="scientific">Streptomyces genisteinicus</name>
    <dbReference type="NCBI Taxonomy" id="2768068"/>
    <lineage>
        <taxon>Bacteria</taxon>
        <taxon>Bacillati</taxon>
        <taxon>Actinomycetota</taxon>
        <taxon>Actinomycetes</taxon>
        <taxon>Kitasatosporales</taxon>
        <taxon>Streptomycetaceae</taxon>
        <taxon>Streptomyces</taxon>
    </lineage>
</organism>
<evidence type="ECO:0000256" key="1">
    <source>
        <dbReference type="ARBA" id="ARBA00023015"/>
    </source>
</evidence>
<dbReference type="InterPro" id="IPR041347">
    <property type="entry name" value="MftR_C"/>
</dbReference>
<dbReference type="InterPro" id="IPR009057">
    <property type="entry name" value="Homeodomain-like_sf"/>
</dbReference>
<dbReference type="PANTHER" id="PTHR30055:SF238">
    <property type="entry name" value="MYCOFACTOCIN BIOSYNTHESIS TRANSCRIPTIONAL REGULATOR MFTR-RELATED"/>
    <property type="match status" value="1"/>
</dbReference>
<name>A0A7H0I3F4_9ACTN</name>
<evidence type="ECO:0000259" key="5">
    <source>
        <dbReference type="PROSITE" id="PS50977"/>
    </source>
</evidence>
<dbReference type="Proteomes" id="UP000516230">
    <property type="component" value="Chromosome"/>
</dbReference>
<keyword evidence="3" id="KW-0804">Transcription</keyword>
<evidence type="ECO:0000256" key="2">
    <source>
        <dbReference type="ARBA" id="ARBA00023125"/>
    </source>
</evidence>